<evidence type="ECO:0000256" key="1">
    <source>
        <dbReference type="SAM" id="Phobius"/>
    </source>
</evidence>
<keyword evidence="1" id="KW-0472">Membrane</keyword>
<keyword evidence="1" id="KW-1133">Transmembrane helix</keyword>
<feature type="transmembrane region" description="Helical" evidence="1">
    <location>
        <begin position="535"/>
        <end position="558"/>
    </location>
</feature>
<evidence type="ECO:0000313" key="2">
    <source>
        <dbReference type="EMBL" id="KAJ7192566.1"/>
    </source>
</evidence>
<dbReference type="EMBL" id="JARJCW010000118">
    <property type="protein sequence ID" value="KAJ7192566.1"/>
    <property type="molecule type" value="Genomic_DNA"/>
</dbReference>
<evidence type="ECO:0000313" key="3">
    <source>
        <dbReference type="Proteomes" id="UP001219525"/>
    </source>
</evidence>
<feature type="transmembrane region" description="Helical" evidence="1">
    <location>
        <begin position="151"/>
        <end position="173"/>
    </location>
</feature>
<dbReference type="Proteomes" id="UP001219525">
    <property type="component" value="Unassembled WGS sequence"/>
</dbReference>
<sequence>MYSLQASQNQFQSNQGLYADASCSKLEVAGLTTVNRRDDIRRLLGWPLIVIGGHVVLQVFAWTFFIMVEKRRFIALSHPVATFMSDHAHLVTLIGTIISTVLAAASSYFFSLGLRRSIALNLNRPMTLGTFFSTVSISSRSLVLDPRKRKWTLMSIVLVLLTGVQTSGLSTLLTPVAITIQTPLTGTEVDLSSNLLAQMQSSGALDKCIFDTGTLPAFAAGQTEAGYAAAKDDLDFPASFTLMSQNFDISTAGILPMTLLDINATSWFPGVSTIPGTLQPTDDLPKGLTERYSMVQQGFTADVSCTFQNISTDTTPAVILQNDTVQSWTNNLVQDDIVYTQMNYSQCAVPEQSDNSQRNYVLLVGCVDGGNYTLVLTSGGIYDFLKTAVCTFRPKITKVRVDYTDADLYAGTIETNTSDAGAVGDEGGSAGLSAVTTIVNMVFLSQATQTNTMGDEIKSLIANVNDDAAFVEDDILGAMENYIRGVAEYSGSVFRACLSGKNGTFLAGVPANMAINTTGVFSSDTFGWIHESATAGWVLLPGLIVALVTISVVLTAVAKHASYGEHPPFDPSNSRHLIAAAAAGGLHGTFTSTEEEDIRRAESYSVVLGYIPGRGPALIRTSVTESV</sequence>
<organism evidence="2 3">
    <name type="scientific">Mycena pura</name>
    <dbReference type="NCBI Taxonomy" id="153505"/>
    <lineage>
        <taxon>Eukaryota</taxon>
        <taxon>Fungi</taxon>
        <taxon>Dikarya</taxon>
        <taxon>Basidiomycota</taxon>
        <taxon>Agaricomycotina</taxon>
        <taxon>Agaricomycetes</taxon>
        <taxon>Agaricomycetidae</taxon>
        <taxon>Agaricales</taxon>
        <taxon>Marasmiineae</taxon>
        <taxon>Mycenaceae</taxon>
        <taxon>Mycena</taxon>
    </lineage>
</organism>
<reference evidence="2" key="1">
    <citation type="submission" date="2023-03" db="EMBL/GenBank/DDBJ databases">
        <title>Massive genome expansion in bonnet fungi (Mycena s.s.) driven by repeated elements and novel gene families across ecological guilds.</title>
        <authorList>
            <consortium name="Lawrence Berkeley National Laboratory"/>
            <person name="Harder C.B."/>
            <person name="Miyauchi S."/>
            <person name="Viragh M."/>
            <person name="Kuo A."/>
            <person name="Thoen E."/>
            <person name="Andreopoulos B."/>
            <person name="Lu D."/>
            <person name="Skrede I."/>
            <person name="Drula E."/>
            <person name="Henrissat B."/>
            <person name="Morin E."/>
            <person name="Kohler A."/>
            <person name="Barry K."/>
            <person name="LaButti K."/>
            <person name="Morin E."/>
            <person name="Salamov A."/>
            <person name="Lipzen A."/>
            <person name="Mereny Z."/>
            <person name="Hegedus B."/>
            <person name="Baldrian P."/>
            <person name="Stursova M."/>
            <person name="Weitz H."/>
            <person name="Taylor A."/>
            <person name="Grigoriev I.V."/>
            <person name="Nagy L.G."/>
            <person name="Martin F."/>
            <person name="Kauserud H."/>
        </authorList>
    </citation>
    <scope>NUCLEOTIDE SEQUENCE</scope>
    <source>
        <strain evidence="2">9144</strain>
    </source>
</reference>
<proteinExistence type="predicted"/>
<accession>A0AAD6UQK1</accession>
<dbReference type="AlphaFoldDB" id="A0AAD6UQK1"/>
<gene>
    <name evidence="2" type="ORF">GGX14DRAFT_594393</name>
</gene>
<feature type="transmembrane region" description="Helical" evidence="1">
    <location>
        <begin position="43"/>
        <end position="68"/>
    </location>
</feature>
<comment type="caution">
    <text evidence="2">The sequence shown here is derived from an EMBL/GenBank/DDBJ whole genome shotgun (WGS) entry which is preliminary data.</text>
</comment>
<keyword evidence="3" id="KW-1185">Reference proteome</keyword>
<keyword evidence="1" id="KW-0812">Transmembrane</keyword>
<name>A0AAD6UQK1_9AGAR</name>
<feature type="transmembrane region" description="Helical" evidence="1">
    <location>
        <begin position="88"/>
        <end position="110"/>
    </location>
</feature>
<protein>
    <submittedName>
        <fullName evidence="2">Uncharacterized protein</fullName>
    </submittedName>
</protein>